<dbReference type="EMBL" id="CP063190">
    <property type="protein sequence ID" value="WCZ34150.1"/>
    <property type="molecule type" value="Genomic_DNA"/>
</dbReference>
<dbReference type="CDD" id="cd00887">
    <property type="entry name" value="MoeA"/>
    <property type="match status" value="1"/>
</dbReference>
<dbReference type="InterPro" id="IPR036688">
    <property type="entry name" value="MoeA_C_domain_IV_sf"/>
</dbReference>
<dbReference type="SUPFAM" id="SSF63867">
    <property type="entry name" value="MoeA C-terminal domain-like"/>
    <property type="match status" value="1"/>
</dbReference>
<comment type="similarity">
    <text evidence="3 7">Belongs to the MoeA family.</text>
</comment>
<dbReference type="Gene3D" id="3.40.980.10">
    <property type="entry name" value="MoaB/Mog-like domain"/>
    <property type="match status" value="1"/>
</dbReference>
<dbReference type="Gene3D" id="3.90.105.10">
    <property type="entry name" value="Molybdopterin biosynthesis moea protein, domain 2"/>
    <property type="match status" value="1"/>
</dbReference>
<accession>A0ABY7UBU0</accession>
<comment type="function">
    <text evidence="1 7">Catalyzes the insertion of molybdate into adenylated molybdopterin with the concomitant release of AMP.</text>
</comment>
<name>A0ABY7UBU0_9CORY</name>
<evidence type="ECO:0000313" key="11">
    <source>
        <dbReference type="Proteomes" id="UP001220577"/>
    </source>
</evidence>
<keyword evidence="7" id="KW-0460">Magnesium</keyword>
<sequence length="448" mass="47978">MRSVEDQLAAVVDAATAPEPIRVALTDALGLMCAEELTSTTQVPGFPQAAVDGFAVRAVDVGGTAGLRRPERRDRNENDHNENDHNENDQDGNGEDAPAAPQPNRERALPVVGEVPAGSQKPLRLQPRQAVRVATGAPLPTLADAVLPLEWTDRGRKRVTPQRPVRTGDFVRRPGDDIQPGDIAVRQGAVLGPAQIGLAAAAGRDKLLVYPRPRVTVMSYGLELVDLDRRPGLGQVFDIASYVVAAAAKEAGADVHRVGIINAEPRRMRETVAGHIAKSEFVIITGAVGGSGAAPIQEILRELGQIDTTRVAMHPGSVQGFGLMGEERIPAFLLPSNPVSALVIAETFIRPAIRRSLGKTAVTRRTVEARSLRELSSIPGRRGYIRARLMRDADTGDYLVEPLSALEAGPAHLLAGFAEANAMICLPEEAVHVRPGDIVDVEYLRQRS</sequence>
<feature type="domain" description="MoaB/Mog" evidence="9">
    <location>
        <begin position="216"/>
        <end position="355"/>
    </location>
</feature>
<dbReference type="SUPFAM" id="SSF53218">
    <property type="entry name" value="Molybdenum cofactor biosynthesis proteins"/>
    <property type="match status" value="1"/>
</dbReference>
<feature type="region of interest" description="Disordered" evidence="8">
    <location>
        <begin position="65"/>
        <end position="104"/>
    </location>
</feature>
<keyword evidence="11" id="KW-1185">Reference proteome</keyword>
<reference evidence="10 11" key="1">
    <citation type="submission" date="2020-10" db="EMBL/GenBank/DDBJ databases">
        <title>Complete genome sequence of Corynebacterium ihumii DSM 45751.</title>
        <authorList>
            <person name="Ruckert C."/>
            <person name="Albersmeier A."/>
            <person name="Busche T."/>
            <person name="Jaenicke S."/>
            <person name="Winkler A."/>
            <person name="Friethjonsson O.H."/>
            <person name="Hreggviethsson G.O."/>
            <person name="Lambert C."/>
            <person name="Badcock D."/>
            <person name="Bernaerts K."/>
            <person name="Anne J."/>
            <person name="Economou A."/>
            <person name="Kalinowski J."/>
        </authorList>
    </citation>
    <scope>NUCLEOTIDE SEQUENCE [LARGE SCALE GENOMIC DNA]</scope>
    <source>
        <strain evidence="10 11">DSM 45751</strain>
    </source>
</reference>
<dbReference type="SUPFAM" id="SSF63882">
    <property type="entry name" value="MoeA N-terminal region -like"/>
    <property type="match status" value="1"/>
</dbReference>
<dbReference type="NCBIfam" id="NF045515">
    <property type="entry name" value="Glp_gephyrin"/>
    <property type="match status" value="1"/>
</dbReference>
<evidence type="ECO:0000256" key="7">
    <source>
        <dbReference type="RuleBase" id="RU365090"/>
    </source>
</evidence>
<keyword evidence="5 7" id="KW-0501">Molybdenum cofactor biosynthesis</keyword>
<evidence type="ECO:0000256" key="4">
    <source>
        <dbReference type="ARBA" id="ARBA00022505"/>
    </source>
</evidence>
<keyword evidence="7 10" id="KW-0808">Transferase</keyword>
<dbReference type="Pfam" id="PF03453">
    <property type="entry name" value="MoeA_N"/>
    <property type="match status" value="1"/>
</dbReference>
<dbReference type="Pfam" id="PF03454">
    <property type="entry name" value="MoeA_C"/>
    <property type="match status" value="1"/>
</dbReference>
<dbReference type="GO" id="GO:0061599">
    <property type="term" value="F:molybdopterin molybdotransferase activity"/>
    <property type="evidence" value="ECO:0007669"/>
    <property type="project" value="UniProtKB-EC"/>
</dbReference>
<dbReference type="InterPro" id="IPR005111">
    <property type="entry name" value="MoeA_C_domain_IV"/>
</dbReference>
<proteinExistence type="inferred from homology"/>
<dbReference type="InterPro" id="IPR036425">
    <property type="entry name" value="MoaB/Mog-like_dom_sf"/>
</dbReference>
<dbReference type="EC" id="2.10.1.1" evidence="7"/>
<evidence type="ECO:0000256" key="5">
    <source>
        <dbReference type="ARBA" id="ARBA00023150"/>
    </source>
</evidence>
<evidence type="ECO:0000256" key="2">
    <source>
        <dbReference type="ARBA" id="ARBA00005046"/>
    </source>
</evidence>
<evidence type="ECO:0000256" key="3">
    <source>
        <dbReference type="ARBA" id="ARBA00010763"/>
    </source>
</evidence>
<dbReference type="SMART" id="SM00852">
    <property type="entry name" value="MoCF_biosynth"/>
    <property type="match status" value="1"/>
</dbReference>
<dbReference type="Gene3D" id="2.170.190.11">
    <property type="entry name" value="Molybdopterin biosynthesis moea protein, domain 3"/>
    <property type="match status" value="1"/>
</dbReference>
<comment type="pathway">
    <text evidence="2 7">Cofactor biosynthesis; molybdopterin biosynthesis.</text>
</comment>
<dbReference type="InterPro" id="IPR036135">
    <property type="entry name" value="MoeA_linker/N_sf"/>
</dbReference>
<protein>
    <recommendedName>
        <fullName evidence="7">Molybdopterin molybdenumtransferase</fullName>
        <ecNumber evidence="7">2.10.1.1</ecNumber>
    </recommendedName>
</protein>
<comment type="cofactor">
    <cofactor evidence="7">
        <name>Mg(2+)</name>
        <dbReference type="ChEBI" id="CHEBI:18420"/>
    </cofactor>
</comment>
<dbReference type="Pfam" id="PF00994">
    <property type="entry name" value="MoCF_biosynth"/>
    <property type="match status" value="1"/>
</dbReference>
<dbReference type="InterPro" id="IPR001453">
    <property type="entry name" value="MoaB/Mog_dom"/>
</dbReference>
<keyword evidence="7" id="KW-0479">Metal-binding</keyword>
<dbReference type="Gene3D" id="2.40.340.10">
    <property type="entry name" value="MoeA, C-terminal, domain IV"/>
    <property type="match status" value="1"/>
</dbReference>
<evidence type="ECO:0000256" key="6">
    <source>
        <dbReference type="ARBA" id="ARBA00047317"/>
    </source>
</evidence>
<keyword evidence="4 7" id="KW-0500">Molybdenum</keyword>
<evidence type="ECO:0000256" key="1">
    <source>
        <dbReference type="ARBA" id="ARBA00002901"/>
    </source>
</evidence>
<dbReference type="InterPro" id="IPR038987">
    <property type="entry name" value="MoeA-like"/>
</dbReference>
<evidence type="ECO:0000313" key="10">
    <source>
        <dbReference type="EMBL" id="WCZ34150.1"/>
    </source>
</evidence>
<organism evidence="10 11">
    <name type="scientific">Corynebacterium ihumii</name>
    <dbReference type="NCBI Taxonomy" id="1232427"/>
    <lineage>
        <taxon>Bacteria</taxon>
        <taxon>Bacillati</taxon>
        <taxon>Actinomycetota</taxon>
        <taxon>Actinomycetes</taxon>
        <taxon>Mycobacteriales</taxon>
        <taxon>Corynebacteriaceae</taxon>
        <taxon>Corynebacterium</taxon>
    </lineage>
</organism>
<comment type="catalytic activity">
    <reaction evidence="6">
        <text>adenylyl-molybdopterin + molybdate = Mo-molybdopterin + AMP + H(+)</text>
        <dbReference type="Rhea" id="RHEA:35047"/>
        <dbReference type="ChEBI" id="CHEBI:15378"/>
        <dbReference type="ChEBI" id="CHEBI:36264"/>
        <dbReference type="ChEBI" id="CHEBI:62727"/>
        <dbReference type="ChEBI" id="CHEBI:71302"/>
        <dbReference type="ChEBI" id="CHEBI:456215"/>
        <dbReference type="EC" id="2.10.1.1"/>
    </reaction>
</comment>
<gene>
    <name evidence="10" type="primary">moeA</name>
    <name evidence="10" type="ORF">CIHUM_03570</name>
</gene>
<evidence type="ECO:0000259" key="9">
    <source>
        <dbReference type="SMART" id="SM00852"/>
    </source>
</evidence>
<evidence type="ECO:0000256" key="8">
    <source>
        <dbReference type="SAM" id="MobiDB-lite"/>
    </source>
</evidence>
<feature type="compositionally biased region" description="Basic and acidic residues" evidence="8">
    <location>
        <begin position="68"/>
        <end position="88"/>
    </location>
</feature>
<dbReference type="PANTHER" id="PTHR10192">
    <property type="entry name" value="MOLYBDOPTERIN BIOSYNTHESIS PROTEIN"/>
    <property type="match status" value="1"/>
</dbReference>
<dbReference type="InterPro" id="IPR005110">
    <property type="entry name" value="MoeA_linker/N"/>
</dbReference>
<dbReference type="Proteomes" id="UP001220577">
    <property type="component" value="Chromosome"/>
</dbReference>
<dbReference type="PANTHER" id="PTHR10192:SF5">
    <property type="entry name" value="GEPHYRIN"/>
    <property type="match status" value="1"/>
</dbReference>
<dbReference type="RefSeq" id="WP_034999493.1">
    <property type="nucleotide sequence ID" value="NZ_CP063190.1"/>
</dbReference>